<dbReference type="PANTHER" id="PTHR43162">
    <property type="match status" value="1"/>
</dbReference>
<accession>A0A816HYI4</accession>
<dbReference type="Gene3D" id="3.40.50.720">
    <property type="entry name" value="NAD(P)-binding Rossmann-like Domain"/>
    <property type="match status" value="1"/>
</dbReference>
<dbReference type="PANTHER" id="PTHR43162:SF1">
    <property type="entry name" value="PRESTALK A DIFFERENTIATION PROTEIN A"/>
    <property type="match status" value="1"/>
</dbReference>
<sequence>MARRLKMLPIPPVRPRRWLFPADDAKVSLITTEDIAAAAVQLLLNDALQGKELTLTGPAAIDHHEAAKIITERAGKTVTYIPVSESDLIGAMTGGGAPESVANYLAALFRNVRPGICAEVNGNSAGLTGGP</sequence>
<dbReference type="EMBL" id="CAJNOR010022002">
    <property type="protein sequence ID" value="CAF1691725.1"/>
    <property type="molecule type" value="Genomic_DNA"/>
</dbReference>
<proteinExistence type="predicted"/>
<dbReference type="InterPro" id="IPR036291">
    <property type="entry name" value="NAD(P)-bd_dom_sf"/>
</dbReference>
<organism evidence="1 2">
    <name type="scientific">Adineta ricciae</name>
    <name type="common">Rotifer</name>
    <dbReference type="NCBI Taxonomy" id="249248"/>
    <lineage>
        <taxon>Eukaryota</taxon>
        <taxon>Metazoa</taxon>
        <taxon>Spiralia</taxon>
        <taxon>Gnathifera</taxon>
        <taxon>Rotifera</taxon>
        <taxon>Eurotatoria</taxon>
        <taxon>Bdelloidea</taxon>
        <taxon>Adinetida</taxon>
        <taxon>Adinetidae</taxon>
        <taxon>Adineta</taxon>
    </lineage>
</organism>
<dbReference type="InterPro" id="IPR051604">
    <property type="entry name" value="Ergot_Alk_Oxidoreductase"/>
</dbReference>
<reference evidence="1" key="1">
    <citation type="submission" date="2021-02" db="EMBL/GenBank/DDBJ databases">
        <authorList>
            <person name="Nowell W R."/>
        </authorList>
    </citation>
    <scope>NUCLEOTIDE SEQUENCE</scope>
</reference>
<protein>
    <submittedName>
        <fullName evidence="1">Uncharacterized protein</fullName>
    </submittedName>
</protein>
<dbReference type="SUPFAM" id="SSF51735">
    <property type="entry name" value="NAD(P)-binding Rossmann-fold domains"/>
    <property type="match status" value="1"/>
</dbReference>
<evidence type="ECO:0000313" key="2">
    <source>
        <dbReference type="Proteomes" id="UP000663828"/>
    </source>
</evidence>
<dbReference type="Proteomes" id="UP000663828">
    <property type="component" value="Unassembled WGS sequence"/>
</dbReference>
<evidence type="ECO:0000313" key="1">
    <source>
        <dbReference type="EMBL" id="CAF1691725.1"/>
    </source>
</evidence>
<dbReference type="AlphaFoldDB" id="A0A816HYI4"/>
<gene>
    <name evidence="1" type="ORF">XAT740_LOCUS64328</name>
</gene>
<name>A0A816HYI4_ADIRI</name>
<keyword evidence="2" id="KW-1185">Reference proteome</keyword>
<comment type="caution">
    <text evidence="1">The sequence shown here is derived from an EMBL/GenBank/DDBJ whole genome shotgun (WGS) entry which is preliminary data.</text>
</comment>
<feature type="non-terminal residue" evidence="1">
    <location>
        <position position="131"/>
    </location>
</feature>